<evidence type="ECO:0000256" key="1">
    <source>
        <dbReference type="ARBA" id="ARBA00022723"/>
    </source>
</evidence>
<evidence type="ECO:0000256" key="4">
    <source>
        <dbReference type="ARBA" id="ARBA00022833"/>
    </source>
</evidence>
<feature type="region of interest" description="Disordered" evidence="7">
    <location>
        <begin position="139"/>
        <end position="212"/>
    </location>
</feature>
<evidence type="ECO:0000313" key="8">
    <source>
        <dbReference type="EMBL" id="TNN69945.1"/>
    </source>
</evidence>
<evidence type="ECO:0000256" key="5">
    <source>
        <dbReference type="ARBA" id="ARBA00037245"/>
    </source>
</evidence>
<protein>
    <submittedName>
        <fullName evidence="8">Sine oculis-binding</fullName>
    </submittedName>
</protein>
<feature type="region of interest" description="Disordered" evidence="7">
    <location>
        <begin position="1"/>
        <end position="26"/>
    </location>
</feature>
<name>A0A4Z2HX83_9TELE</name>
<evidence type="ECO:0000313" key="9">
    <source>
        <dbReference type="Proteomes" id="UP000314294"/>
    </source>
</evidence>
<gene>
    <name evidence="8" type="primary">sobpa_0</name>
    <name evidence="8" type="ORF">EYF80_019818</name>
</gene>
<dbReference type="AlphaFoldDB" id="A0A4Z2HX83"/>
<proteinExistence type="inferred from homology"/>
<dbReference type="Proteomes" id="UP000314294">
    <property type="component" value="Unassembled WGS sequence"/>
</dbReference>
<dbReference type="GO" id="GO:0048513">
    <property type="term" value="P:animal organ development"/>
    <property type="evidence" value="ECO:0007669"/>
    <property type="project" value="TreeGrafter"/>
</dbReference>
<dbReference type="GO" id="GO:0008270">
    <property type="term" value="F:zinc ion binding"/>
    <property type="evidence" value="ECO:0007669"/>
    <property type="project" value="UniProtKB-KW"/>
</dbReference>
<organism evidence="8 9">
    <name type="scientific">Liparis tanakae</name>
    <name type="common">Tanaka's snailfish</name>
    <dbReference type="NCBI Taxonomy" id="230148"/>
    <lineage>
        <taxon>Eukaryota</taxon>
        <taxon>Metazoa</taxon>
        <taxon>Chordata</taxon>
        <taxon>Craniata</taxon>
        <taxon>Vertebrata</taxon>
        <taxon>Euteleostomi</taxon>
        <taxon>Actinopterygii</taxon>
        <taxon>Neopterygii</taxon>
        <taxon>Teleostei</taxon>
        <taxon>Neoteleostei</taxon>
        <taxon>Acanthomorphata</taxon>
        <taxon>Eupercaria</taxon>
        <taxon>Perciformes</taxon>
        <taxon>Cottioidei</taxon>
        <taxon>Cottales</taxon>
        <taxon>Liparidae</taxon>
        <taxon>Liparis</taxon>
    </lineage>
</organism>
<evidence type="ECO:0000256" key="7">
    <source>
        <dbReference type="SAM" id="MobiDB-lite"/>
    </source>
</evidence>
<sequence>MKAEERERQRRREGAGEWKSREVEEEKKEEAKGNLARGFGNFITVYSDLLWFIPAGYPIPAIIIITSPAGHDWVLLEGNKGDDCGGFKYADVLLSPADSFAESTMNELLGWYGYDKVELRDSDNLEIGETPQHISVLKENLLPKIPTSTESSEGSPDRANSSQSLPASRNGVTESSTTASTSMPSTEEHGNLPIGVPMIPPPLIKPPAGREH</sequence>
<keyword evidence="1" id="KW-0479">Metal-binding</keyword>
<dbReference type="OrthoDB" id="6250723at2759"/>
<dbReference type="GO" id="GO:0005634">
    <property type="term" value="C:nucleus"/>
    <property type="evidence" value="ECO:0007669"/>
    <property type="project" value="TreeGrafter"/>
</dbReference>
<dbReference type="InterPro" id="IPR026092">
    <property type="entry name" value="RAI2/SOBP"/>
</dbReference>
<feature type="compositionally biased region" description="Low complexity" evidence="7">
    <location>
        <begin position="173"/>
        <end position="185"/>
    </location>
</feature>
<comment type="similarity">
    <text evidence="6">Belongs to the SOBP family.</text>
</comment>
<accession>A0A4Z2HX83</accession>
<comment type="function">
    <text evidence="5">Implicated in development of the cochlea.</text>
</comment>
<comment type="caution">
    <text evidence="8">The sequence shown here is derived from an EMBL/GenBank/DDBJ whole genome shotgun (WGS) entry which is preliminary data.</text>
</comment>
<feature type="compositionally biased region" description="Polar residues" evidence="7">
    <location>
        <begin position="146"/>
        <end position="172"/>
    </location>
</feature>
<keyword evidence="4" id="KW-0862">Zinc</keyword>
<keyword evidence="9" id="KW-1185">Reference proteome</keyword>
<reference evidence="8 9" key="1">
    <citation type="submission" date="2019-03" db="EMBL/GenBank/DDBJ databases">
        <title>First draft genome of Liparis tanakae, snailfish: a comprehensive survey of snailfish specific genes.</title>
        <authorList>
            <person name="Kim W."/>
            <person name="Song I."/>
            <person name="Jeong J.-H."/>
            <person name="Kim D."/>
            <person name="Kim S."/>
            <person name="Ryu S."/>
            <person name="Song J.Y."/>
            <person name="Lee S.K."/>
        </authorList>
    </citation>
    <scope>NUCLEOTIDE SEQUENCE [LARGE SCALE GENOMIC DNA]</scope>
    <source>
        <tissue evidence="8">Muscle</tissue>
    </source>
</reference>
<dbReference type="EMBL" id="SRLO01000169">
    <property type="protein sequence ID" value="TNN69945.1"/>
    <property type="molecule type" value="Genomic_DNA"/>
</dbReference>
<keyword evidence="3" id="KW-0863">Zinc-finger</keyword>
<evidence type="ECO:0000256" key="6">
    <source>
        <dbReference type="ARBA" id="ARBA00038096"/>
    </source>
</evidence>
<evidence type="ECO:0000256" key="2">
    <source>
        <dbReference type="ARBA" id="ARBA00022737"/>
    </source>
</evidence>
<keyword evidence="2" id="KW-0677">Repeat</keyword>
<evidence type="ECO:0000256" key="3">
    <source>
        <dbReference type="ARBA" id="ARBA00022771"/>
    </source>
</evidence>
<dbReference type="PANTHER" id="PTHR23186:SF2">
    <property type="entry name" value="SINE OCULIS-BINDING PROTEIN HOMOLOG"/>
    <property type="match status" value="1"/>
</dbReference>
<dbReference type="PANTHER" id="PTHR23186">
    <property type="entry name" value="RETINOIC ACID-INDUCED PROTEIN 2"/>
    <property type="match status" value="1"/>
</dbReference>